<reference evidence="1 2" key="1">
    <citation type="submission" date="2010-04" db="EMBL/GenBank/DDBJ databases">
        <title>The Genome Sequence of Escherichia coli H605.</title>
        <authorList>
            <consortium name="The Broad Institute Genome Sequencing Platform"/>
            <consortium name="The Broad Institute Genome Sequencing Center for Infectious Disease"/>
            <person name="Feldgarden M."/>
            <person name="Gordon D.M."/>
            <person name="Johnson J.R."/>
            <person name="Johnston B.D."/>
            <person name="Young S."/>
            <person name="Zeng Q."/>
            <person name="Koehrsen M."/>
            <person name="Alvarado L."/>
            <person name="Berlin A.M."/>
            <person name="Borenstein D."/>
            <person name="Chapman S.B."/>
            <person name="Chen Z."/>
            <person name="Engels R."/>
            <person name="Freedman E."/>
            <person name="Gellesch M."/>
            <person name="Goldberg J."/>
            <person name="Griggs A."/>
            <person name="Gujja S."/>
            <person name="Heilman E.R."/>
            <person name="Heiman D.I."/>
            <person name="Hepburn T.A."/>
            <person name="Howarth C."/>
            <person name="Jen D."/>
            <person name="Larson L."/>
            <person name="Mehta T."/>
            <person name="Park D."/>
            <person name="Pearson M."/>
            <person name="Richards J."/>
            <person name="Roberts A."/>
            <person name="Saif S."/>
            <person name="Shea T.D."/>
            <person name="Shenoy N."/>
            <person name="Sisk P."/>
            <person name="Stolte C."/>
            <person name="Sykes S.N."/>
            <person name="Walk T."/>
            <person name="White J."/>
            <person name="Yandava C."/>
            <person name="Haas B."/>
            <person name="Henn M.R."/>
            <person name="Nusbaum C."/>
            <person name="Birren B."/>
        </authorList>
    </citation>
    <scope>NUCLEOTIDE SEQUENCE [LARGE SCALE GENOMIC DNA]</scope>
    <source>
        <strain evidence="1 2">H605</strain>
    </source>
</reference>
<proteinExistence type="predicted"/>
<dbReference type="RefSeq" id="WP_085460370.1">
    <property type="nucleotide sequence ID" value="NZ_ADJX01000002.1"/>
</dbReference>
<protein>
    <submittedName>
        <fullName evidence="1">Uncharacterized protein</fullName>
    </submittedName>
</protein>
<accession>A0AAJ3NZB2</accession>
<gene>
    <name evidence="1" type="ORF">EATG_00044</name>
</gene>
<dbReference type="Proteomes" id="UP000243401">
    <property type="component" value="Unassembled WGS sequence"/>
</dbReference>
<dbReference type="GeneID" id="86862774"/>
<dbReference type="EMBL" id="ADJX01000002">
    <property type="protein sequence ID" value="OSL49177.1"/>
    <property type="molecule type" value="Genomic_DNA"/>
</dbReference>
<sequence>MQDIDFTLYSLPMLLTRNKSKEWREQILARANILVSFLYKNNLLVSVTPFDGDNNLKEDLVIKKSNVTNEGLELFKSVIPRWSQFLDKGGKIENISRLEKGLDKIRSCKN</sequence>
<name>A0AAJ3NZB2_ECOLX</name>
<dbReference type="AlphaFoldDB" id="A0AAJ3NZB2"/>
<evidence type="ECO:0000313" key="1">
    <source>
        <dbReference type="EMBL" id="OSL49177.1"/>
    </source>
</evidence>
<comment type="caution">
    <text evidence="1">The sequence shown here is derived from an EMBL/GenBank/DDBJ whole genome shotgun (WGS) entry which is preliminary data.</text>
</comment>
<organism evidence="1 2">
    <name type="scientific">Escherichia coli H605</name>
    <dbReference type="NCBI Taxonomy" id="656410"/>
    <lineage>
        <taxon>Bacteria</taxon>
        <taxon>Pseudomonadati</taxon>
        <taxon>Pseudomonadota</taxon>
        <taxon>Gammaproteobacteria</taxon>
        <taxon>Enterobacterales</taxon>
        <taxon>Enterobacteriaceae</taxon>
        <taxon>Escherichia</taxon>
    </lineage>
</organism>
<evidence type="ECO:0000313" key="2">
    <source>
        <dbReference type="Proteomes" id="UP000243401"/>
    </source>
</evidence>